<proteinExistence type="inferred from homology"/>
<dbReference type="Proteomes" id="UP001498398">
    <property type="component" value="Unassembled WGS sequence"/>
</dbReference>
<keyword evidence="6" id="KW-1185">Reference proteome</keyword>
<dbReference type="InterPro" id="IPR039660">
    <property type="entry name" value="Ribosomal_eL14"/>
</dbReference>
<evidence type="ECO:0000256" key="2">
    <source>
        <dbReference type="ARBA" id="ARBA00022980"/>
    </source>
</evidence>
<evidence type="ECO:0000259" key="4">
    <source>
        <dbReference type="SMART" id="SM00739"/>
    </source>
</evidence>
<keyword evidence="2" id="KW-0689">Ribosomal protein</keyword>
<organism evidence="5 6">
    <name type="scientific">Marasmiellus scandens</name>
    <dbReference type="NCBI Taxonomy" id="2682957"/>
    <lineage>
        <taxon>Eukaryota</taxon>
        <taxon>Fungi</taxon>
        <taxon>Dikarya</taxon>
        <taxon>Basidiomycota</taxon>
        <taxon>Agaricomycotina</taxon>
        <taxon>Agaricomycetes</taxon>
        <taxon>Agaricomycetidae</taxon>
        <taxon>Agaricales</taxon>
        <taxon>Marasmiineae</taxon>
        <taxon>Omphalotaceae</taxon>
        <taxon>Marasmiellus</taxon>
    </lineage>
</organism>
<dbReference type="SUPFAM" id="SSF50104">
    <property type="entry name" value="Translation proteins SH3-like domain"/>
    <property type="match status" value="1"/>
</dbReference>
<dbReference type="InterPro" id="IPR008991">
    <property type="entry name" value="Translation_prot_SH3-like_sf"/>
</dbReference>
<dbReference type="EMBL" id="JBANRG010000086">
    <property type="protein sequence ID" value="KAK7437382.1"/>
    <property type="molecule type" value="Genomic_DNA"/>
</dbReference>
<name>A0ABR1INK5_9AGAR</name>
<dbReference type="InterPro" id="IPR005824">
    <property type="entry name" value="KOW"/>
</dbReference>
<evidence type="ECO:0000256" key="3">
    <source>
        <dbReference type="ARBA" id="ARBA00023274"/>
    </source>
</evidence>
<protein>
    <recommendedName>
        <fullName evidence="4">KOW domain-containing protein</fullName>
    </recommendedName>
</protein>
<evidence type="ECO:0000313" key="6">
    <source>
        <dbReference type="Proteomes" id="UP001498398"/>
    </source>
</evidence>
<dbReference type="PANTHER" id="PTHR11127:SF2">
    <property type="entry name" value="LARGE RIBOSOMAL SUBUNIT PROTEIN EL14"/>
    <property type="match status" value="1"/>
</dbReference>
<dbReference type="CDD" id="cd23702">
    <property type="entry name" value="eL14"/>
    <property type="match status" value="1"/>
</dbReference>
<dbReference type="Gene3D" id="2.30.30.30">
    <property type="match status" value="1"/>
</dbReference>
<reference evidence="5 6" key="1">
    <citation type="submission" date="2024-01" db="EMBL/GenBank/DDBJ databases">
        <title>A draft genome for the cacao thread blight pathogen Marasmiellus scandens.</title>
        <authorList>
            <person name="Baruah I.K."/>
            <person name="Leung J."/>
            <person name="Bukari Y."/>
            <person name="Amoako-Attah I."/>
            <person name="Meinhardt L.W."/>
            <person name="Bailey B.A."/>
            <person name="Cohen S.P."/>
        </authorList>
    </citation>
    <scope>NUCLEOTIDE SEQUENCE [LARGE SCALE GENOMIC DNA]</scope>
    <source>
        <strain evidence="5 6">GH-19</strain>
    </source>
</reference>
<feature type="domain" description="KOW" evidence="4">
    <location>
        <begin position="10"/>
        <end position="37"/>
    </location>
</feature>
<keyword evidence="3" id="KW-0687">Ribonucleoprotein</keyword>
<dbReference type="Pfam" id="PF00467">
    <property type="entry name" value="KOW"/>
    <property type="match status" value="1"/>
</dbReference>
<dbReference type="Pfam" id="PF01929">
    <property type="entry name" value="Ribosomal_L14e"/>
    <property type="match status" value="1"/>
</dbReference>
<evidence type="ECO:0000256" key="1">
    <source>
        <dbReference type="ARBA" id="ARBA00006592"/>
    </source>
</evidence>
<dbReference type="PANTHER" id="PTHR11127">
    <property type="entry name" value="60S RIBOSOMAL PROTEIN L14"/>
    <property type="match status" value="1"/>
</dbReference>
<dbReference type="InterPro" id="IPR002784">
    <property type="entry name" value="Ribosomal_eL14_dom"/>
</dbReference>
<gene>
    <name evidence="5" type="ORF">VKT23_018627</name>
</gene>
<dbReference type="InterPro" id="IPR014722">
    <property type="entry name" value="Rib_uL2_dom2"/>
</dbReference>
<dbReference type="Gene3D" id="6.10.250.2270">
    <property type="match status" value="1"/>
</dbReference>
<accession>A0ABR1INK5</accession>
<dbReference type="SMART" id="SM00739">
    <property type="entry name" value="KOW"/>
    <property type="match status" value="1"/>
</dbReference>
<evidence type="ECO:0000313" key="5">
    <source>
        <dbReference type="EMBL" id="KAK7437382.1"/>
    </source>
</evidence>
<comment type="similarity">
    <text evidence="1">Belongs to the eukaryotic ribosomal protein eL14 family.</text>
</comment>
<comment type="caution">
    <text evidence="5">The sequence shown here is derived from an EMBL/GenBank/DDBJ whole genome shotgun (WGS) entry which is preliminary data.</text>
</comment>
<sequence>MSQPSNFKRFVEVGRVVLLTSGPSAGKIAVIAEIIDHNRAIVDGPLSSVPRQAFPYKHMILTNIALTKLPRAAGTGVIKKQMEAEAIVTKWNNSAWAKKRAAVEARRSLNDFGRFSVMLEKKRRRDQVRKSLKTKA</sequence>